<dbReference type="Proteomes" id="UP000568273">
    <property type="component" value="Unassembled WGS sequence"/>
</dbReference>
<gene>
    <name evidence="1" type="ORF">HKO22_01390</name>
</gene>
<evidence type="ECO:0000313" key="1">
    <source>
        <dbReference type="EMBL" id="NMW84398.1"/>
    </source>
</evidence>
<dbReference type="EMBL" id="JABDSR010000002">
    <property type="protein sequence ID" value="NMW84398.1"/>
    <property type="molecule type" value="Genomic_DNA"/>
</dbReference>
<name>A0A848R9A4_9FIRM</name>
<dbReference type="Pfam" id="PF13941">
    <property type="entry name" value="MutL"/>
    <property type="match status" value="1"/>
</dbReference>
<evidence type="ECO:0008006" key="3">
    <source>
        <dbReference type="Google" id="ProtNLM"/>
    </source>
</evidence>
<proteinExistence type="predicted"/>
<sequence>MQCYMLVDFGSTFTKLTLVDKDEAKIICRTKSYTTINTYAIEGYKKALTEMKNIIHAPGMDEVDEKTGKILMPTPTAVLMASNLISVGIRNLKGLGKLIVADIGGATTDIHSMSEPIVNNNYLYDGLGETFKKGL</sequence>
<organism evidence="1 2">
    <name type="scientific">Peptoniphilus faecalis</name>
    <dbReference type="NCBI Taxonomy" id="2731255"/>
    <lineage>
        <taxon>Bacteria</taxon>
        <taxon>Bacillati</taxon>
        <taxon>Bacillota</taxon>
        <taxon>Tissierellia</taxon>
        <taxon>Tissierellales</taxon>
        <taxon>Peptoniphilaceae</taxon>
        <taxon>Peptoniphilus</taxon>
    </lineage>
</organism>
<protein>
    <recommendedName>
        <fullName evidence="3">MutL protein</fullName>
    </recommendedName>
</protein>
<dbReference type="AlphaFoldDB" id="A0A848R9A4"/>
<accession>A0A848R9A4</accession>
<keyword evidence="2" id="KW-1185">Reference proteome</keyword>
<dbReference type="RefSeq" id="WP_169968020.1">
    <property type="nucleotide sequence ID" value="NZ_JABDSR010000002.1"/>
</dbReference>
<comment type="caution">
    <text evidence="1">The sequence shown here is derived from an EMBL/GenBank/DDBJ whole genome shotgun (WGS) entry which is preliminary data.</text>
</comment>
<dbReference type="InterPro" id="IPR006230">
    <property type="entry name" value="MutL"/>
</dbReference>
<reference evidence="1" key="1">
    <citation type="submission" date="2020-04" db="EMBL/GenBank/DDBJ databases">
        <title>Peptoniphilus sp. nov. isolated from swine feces.</title>
        <authorList>
            <person name="Ryu S.W."/>
        </authorList>
    </citation>
    <scope>NUCLEOTIDE SEQUENCE [LARGE SCALE GENOMIC DNA]</scope>
    <source>
        <strain evidence="1">AGMB00490</strain>
    </source>
</reference>
<evidence type="ECO:0000313" key="2">
    <source>
        <dbReference type="Proteomes" id="UP000568273"/>
    </source>
</evidence>